<dbReference type="InterPro" id="IPR003838">
    <property type="entry name" value="ABC3_permease_C"/>
</dbReference>
<dbReference type="EMBL" id="BOMG01000136">
    <property type="protein sequence ID" value="GID61753.1"/>
    <property type="molecule type" value="Genomic_DNA"/>
</dbReference>
<feature type="domain" description="ABC3 transporter permease C-terminal" evidence="7">
    <location>
        <begin position="729"/>
        <end position="848"/>
    </location>
</feature>
<comment type="subcellular location">
    <subcellularLocation>
        <location evidence="1">Cell membrane</location>
        <topology evidence="1">Multi-pass membrane protein</topology>
    </subcellularLocation>
</comment>
<proteinExistence type="predicted"/>
<evidence type="ECO:0000256" key="3">
    <source>
        <dbReference type="ARBA" id="ARBA00022692"/>
    </source>
</evidence>
<feature type="transmembrane region" description="Helical" evidence="6">
    <location>
        <begin position="821"/>
        <end position="841"/>
    </location>
</feature>
<reference evidence="8 9" key="1">
    <citation type="submission" date="2021-01" db="EMBL/GenBank/DDBJ databases">
        <title>Whole genome shotgun sequence of Actinoplanes couchii NBRC 106145.</title>
        <authorList>
            <person name="Komaki H."/>
            <person name="Tamura T."/>
        </authorList>
    </citation>
    <scope>NUCLEOTIDE SEQUENCE [LARGE SCALE GENOMIC DNA]</scope>
    <source>
        <strain evidence="8 9">NBRC 106145</strain>
    </source>
</reference>
<dbReference type="RefSeq" id="WP_203810019.1">
    <property type="nucleotide sequence ID" value="NZ_BAAAQE010000017.1"/>
</dbReference>
<sequence>MTLHWAGIRGRARADAGPLLLVAGVVALVSALAAAAPVVARDTADAAVRDAVDRAGPAADTVVQAQWEPDYGMTGRLRVPSLPDSMNDLARTSLDELGDVLRPVMLPPVGSVTSQSLKVLDGDAARTLRIAYLSASPDGGATIGGGPAVQWIAGSEPPATEEGQVEVADPAYWRINIGLSETAAAAMGVQPGAQLNVVDDRGAPKNVRVSGIFRPADPADPAWRLAPWLLNPAPGQDGTGTVRIGGLLSAASLPDARLAFEENQLRRTVTFSPDTAELTWAAVQRIIDRSVQLEATSASSAGSYGGATTWQSGFDSVLKEVAAQVDAAIVQASVLLTTILAGAVLVLLLAAELVVRRRSASLVLGRQRGVSLLALGAELLLESLTVAVSAAALGCAVAYAVAGGAGWEWTIPVLVVAALAVPAYAMVVAGRATSDRRVPANRSARRWIAVTAMLRRLAAELTVVAAAVFAVIALYQRGLESGLPALAPTLAVLAGGLVLVRVLPLLTGAGLRLALRSRSPLPVFGLAQAATRQTLPVLVLAGSAALATFALVLGATVERGLTDGARVNVGADARVGFGSTAAASTLPEAQRIAGLPGVTSVVTGQVIDGARIIADGKVTPVRLVILNRPSPVLARGVLVVGAEVAIPQDGARSIPVTPTGVAPAVGGATDVLIVGTGAQVPIEPDTIWVDGPGAAAAVQGLPAVLRSEVLKSRQTAPLVSGLVTMTWTTAVFLLAAGLLGFALAAAAGAPQRWQTLSRLRTLGLTPRDARKVAAGSLLPLALLAAVGGPLLGVGVVLLVAGPLGLSLLTGQVDTPSLVLPWPWLAVVALAFPLLVTVLVRAESLVRRRRRLAEVLRVGG</sequence>
<feature type="transmembrane region" description="Helical" evidence="6">
    <location>
        <begin position="727"/>
        <end position="749"/>
    </location>
</feature>
<comment type="caution">
    <text evidence="8">The sequence shown here is derived from an EMBL/GenBank/DDBJ whole genome shotgun (WGS) entry which is preliminary data.</text>
</comment>
<feature type="transmembrane region" description="Helical" evidence="6">
    <location>
        <begin position="372"/>
        <end position="399"/>
    </location>
</feature>
<evidence type="ECO:0000256" key="2">
    <source>
        <dbReference type="ARBA" id="ARBA00022475"/>
    </source>
</evidence>
<dbReference type="Proteomes" id="UP000612282">
    <property type="component" value="Unassembled WGS sequence"/>
</dbReference>
<feature type="transmembrane region" description="Helical" evidence="6">
    <location>
        <begin position="328"/>
        <end position="351"/>
    </location>
</feature>
<protein>
    <recommendedName>
        <fullName evidence="7">ABC3 transporter permease C-terminal domain-containing protein</fullName>
    </recommendedName>
</protein>
<evidence type="ECO:0000256" key="5">
    <source>
        <dbReference type="ARBA" id="ARBA00023136"/>
    </source>
</evidence>
<evidence type="ECO:0000256" key="4">
    <source>
        <dbReference type="ARBA" id="ARBA00022989"/>
    </source>
</evidence>
<keyword evidence="9" id="KW-1185">Reference proteome</keyword>
<keyword evidence="3 6" id="KW-0812">Transmembrane</keyword>
<evidence type="ECO:0000256" key="6">
    <source>
        <dbReference type="SAM" id="Phobius"/>
    </source>
</evidence>
<organism evidence="8 9">
    <name type="scientific">Actinoplanes couchii</name>
    <dbReference type="NCBI Taxonomy" id="403638"/>
    <lineage>
        <taxon>Bacteria</taxon>
        <taxon>Bacillati</taxon>
        <taxon>Actinomycetota</taxon>
        <taxon>Actinomycetes</taxon>
        <taxon>Micromonosporales</taxon>
        <taxon>Micromonosporaceae</taxon>
        <taxon>Actinoplanes</taxon>
    </lineage>
</organism>
<evidence type="ECO:0000256" key="1">
    <source>
        <dbReference type="ARBA" id="ARBA00004651"/>
    </source>
</evidence>
<evidence type="ECO:0000259" key="7">
    <source>
        <dbReference type="Pfam" id="PF02687"/>
    </source>
</evidence>
<feature type="transmembrane region" description="Helical" evidence="6">
    <location>
        <begin position="453"/>
        <end position="475"/>
    </location>
</feature>
<evidence type="ECO:0000313" key="9">
    <source>
        <dbReference type="Proteomes" id="UP000612282"/>
    </source>
</evidence>
<evidence type="ECO:0000313" key="8">
    <source>
        <dbReference type="EMBL" id="GID61753.1"/>
    </source>
</evidence>
<keyword evidence="2" id="KW-1003">Cell membrane</keyword>
<name>A0ABQ3XTA7_9ACTN</name>
<feature type="transmembrane region" description="Helical" evidence="6">
    <location>
        <begin position="777"/>
        <end position="801"/>
    </location>
</feature>
<feature type="transmembrane region" description="Helical" evidence="6">
    <location>
        <begin position="411"/>
        <end position="432"/>
    </location>
</feature>
<feature type="transmembrane region" description="Helical" evidence="6">
    <location>
        <begin position="535"/>
        <end position="557"/>
    </location>
</feature>
<keyword evidence="4 6" id="KW-1133">Transmembrane helix</keyword>
<keyword evidence="5 6" id="KW-0472">Membrane</keyword>
<gene>
    <name evidence="8" type="ORF">Aco03nite_101570</name>
</gene>
<dbReference type="Pfam" id="PF02687">
    <property type="entry name" value="FtsX"/>
    <property type="match status" value="1"/>
</dbReference>
<accession>A0ABQ3XTA7</accession>
<feature type="transmembrane region" description="Helical" evidence="6">
    <location>
        <begin position="487"/>
        <end position="515"/>
    </location>
</feature>